<dbReference type="Proteomes" id="UP000279307">
    <property type="component" value="Chromosome 4"/>
</dbReference>
<evidence type="ECO:0000313" key="2">
    <source>
        <dbReference type="EMBL" id="RLU24047.1"/>
    </source>
</evidence>
<evidence type="ECO:0000256" key="1">
    <source>
        <dbReference type="SAM" id="MobiDB-lite"/>
    </source>
</evidence>
<dbReference type="EMBL" id="QOIP01000004">
    <property type="protein sequence ID" value="RLU24047.1"/>
    <property type="molecule type" value="Genomic_DNA"/>
</dbReference>
<reference evidence="2 3" key="1">
    <citation type="journal article" date="2018" name="Genome Res.">
        <title>The genomic architecture and molecular evolution of ant odorant receptors.</title>
        <authorList>
            <person name="McKenzie S.K."/>
            <person name="Kronauer D.J.C."/>
        </authorList>
    </citation>
    <scope>NUCLEOTIDE SEQUENCE [LARGE SCALE GENOMIC DNA]</scope>
    <source>
        <strain evidence="2">Clonal line C1</strain>
    </source>
</reference>
<organism evidence="2 3">
    <name type="scientific">Ooceraea biroi</name>
    <name type="common">Clonal raider ant</name>
    <name type="synonym">Cerapachys biroi</name>
    <dbReference type="NCBI Taxonomy" id="2015173"/>
    <lineage>
        <taxon>Eukaryota</taxon>
        <taxon>Metazoa</taxon>
        <taxon>Ecdysozoa</taxon>
        <taxon>Arthropoda</taxon>
        <taxon>Hexapoda</taxon>
        <taxon>Insecta</taxon>
        <taxon>Pterygota</taxon>
        <taxon>Neoptera</taxon>
        <taxon>Endopterygota</taxon>
        <taxon>Hymenoptera</taxon>
        <taxon>Apocrita</taxon>
        <taxon>Aculeata</taxon>
        <taxon>Formicoidea</taxon>
        <taxon>Formicidae</taxon>
        <taxon>Dorylinae</taxon>
        <taxon>Ooceraea</taxon>
    </lineage>
</organism>
<dbReference type="OrthoDB" id="7687098at2759"/>
<sequence length="220" mass="24870">MDKSSFVSSYFGRMRLKVREVDQGIDRLSETWKTSYLLVGGYADCGSETTAYLEELWESVRSTNDAVEKLQSELEPLEKTDEFLDDSKVIYEQLKEQCDSLDMVLVEYGYCYEETDNGQENNRNNSKDEASSSILTNDEMSDIEITPYLTKYIAKSKRPKVSNADQSNLAVKGIATPVIKSLASALQVETPRMGRSVVDDIPAQNLNHSKYLTVPNMSRK</sequence>
<gene>
    <name evidence="2" type="ORF">DMN91_004256</name>
</gene>
<name>A0A3L8DUD0_OOCBI</name>
<protein>
    <submittedName>
        <fullName evidence="2">Uncharacterized protein</fullName>
    </submittedName>
</protein>
<proteinExistence type="predicted"/>
<feature type="region of interest" description="Disordered" evidence="1">
    <location>
        <begin position="115"/>
        <end position="135"/>
    </location>
</feature>
<dbReference type="AlphaFoldDB" id="A0A3L8DUD0"/>
<comment type="caution">
    <text evidence="2">The sequence shown here is derived from an EMBL/GenBank/DDBJ whole genome shotgun (WGS) entry which is preliminary data.</text>
</comment>
<accession>A0A3L8DUD0</accession>
<evidence type="ECO:0000313" key="3">
    <source>
        <dbReference type="Proteomes" id="UP000279307"/>
    </source>
</evidence>